<evidence type="ECO:0000256" key="4">
    <source>
        <dbReference type="ARBA" id="ARBA00022692"/>
    </source>
</evidence>
<dbReference type="AlphaFoldDB" id="A0A3N6PQ01"/>
<evidence type="ECO:0000313" key="8">
    <source>
        <dbReference type="EMBL" id="RQH01316.1"/>
    </source>
</evidence>
<comment type="similarity">
    <text evidence="2">Belongs to the UPF0104 family.</text>
</comment>
<dbReference type="InterPro" id="IPR022791">
    <property type="entry name" value="L-PG_synthase/AglD"/>
</dbReference>
<name>A0A3N6PQ01_NATCH</name>
<feature type="transmembrane region" description="Helical" evidence="7">
    <location>
        <begin position="153"/>
        <end position="173"/>
    </location>
</feature>
<comment type="caution">
    <text evidence="8">The sequence shown here is derived from an EMBL/GenBank/DDBJ whole genome shotgun (WGS) entry which is preliminary data.</text>
</comment>
<keyword evidence="3" id="KW-1003">Cell membrane</keyword>
<dbReference type="GO" id="GO:0005886">
    <property type="term" value="C:plasma membrane"/>
    <property type="evidence" value="ECO:0007669"/>
    <property type="project" value="UniProtKB-SubCell"/>
</dbReference>
<comment type="subcellular location">
    <subcellularLocation>
        <location evidence="1">Cell membrane</location>
        <topology evidence="1">Multi-pass membrane protein</topology>
    </subcellularLocation>
</comment>
<evidence type="ECO:0000313" key="9">
    <source>
        <dbReference type="Proteomes" id="UP000281431"/>
    </source>
</evidence>
<evidence type="ECO:0000256" key="3">
    <source>
        <dbReference type="ARBA" id="ARBA00022475"/>
    </source>
</evidence>
<sequence>MKRKAVAALAIALLLLVLFTVVVGWEGVLAAIGRASIRTYALAFAAAAGCLLCRSLVWHRMLSTVDRPRPYWLVGSLFLTAMFAKYVAPYGQVTSGVGIAAIVSRYYDSAYEEALAAVASADFLNYVPYYTFGSIALGYVLFVYSPPIALEQYAPMVAALVVGVVAFVGVVWLRRDLAYEAILSLSSGLRHVLERVAPGRAGQLRRENVARRFEGFYTTLDLVSRDRRALASALAYAHAGWLAFAAVLYVSAAAVEAPIPFGVAMAAVALSKIGFVVPTPGGLGGVEAALAGVLVLLTPMSSAVALAVALLYRFATYWFTILVGGVASIALTLKDPLPPEAG</sequence>
<feature type="transmembrane region" description="Helical" evidence="7">
    <location>
        <begin position="315"/>
        <end position="333"/>
    </location>
</feature>
<evidence type="ECO:0000256" key="2">
    <source>
        <dbReference type="ARBA" id="ARBA00011061"/>
    </source>
</evidence>
<keyword evidence="4 7" id="KW-0812">Transmembrane</keyword>
<protein>
    <submittedName>
        <fullName evidence="8">UPF0104 family protein</fullName>
    </submittedName>
</protein>
<dbReference type="NCBIfam" id="TIGR00374">
    <property type="entry name" value="flippase-like domain"/>
    <property type="match status" value="1"/>
</dbReference>
<dbReference type="PANTHER" id="PTHR39087">
    <property type="entry name" value="UPF0104 MEMBRANE PROTEIN MJ1595"/>
    <property type="match status" value="1"/>
</dbReference>
<dbReference type="Pfam" id="PF03706">
    <property type="entry name" value="LPG_synthase_TM"/>
    <property type="match status" value="1"/>
</dbReference>
<organism evidence="8 9">
    <name type="scientific">Natrarchaeobius chitinivorans</name>
    <dbReference type="NCBI Taxonomy" id="1679083"/>
    <lineage>
        <taxon>Archaea</taxon>
        <taxon>Methanobacteriati</taxon>
        <taxon>Methanobacteriota</taxon>
        <taxon>Stenosarchaea group</taxon>
        <taxon>Halobacteria</taxon>
        <taxon>Halobacteriales</taxon>
        <taxon>Natrialbaceae</taxon>
        <taxon>Natrarchaeobius</taxon>
    </lineage>
</organism>
<keyword evidence="6 7" id="KW-0472">Membrane</keyword>
<accession>A0A3N6PQ01</accession>
<proteinExistence type="inferred from homology"/>
<dbReference type="PANTHER" id="PTHR39087:SF2">
    <property type="entry name" value="UPF0104 MEMBRANE PROTEIN MJ1595"/>
    <property type="match status" value="1"/>
</dbReference>
<evidence type="ECO:0000256" key="1">
    <source>
        <dbReference type="ARBA" id="ARBA00004651"/>
    </source>
</evidence>
<evidence type="ECO:0000256" key="5">
    <source>
        <dbReference type="ARBA" id="ARBA00022989"/>
    </source>
</evidence>
<dbReference type="OrthoDB" id="15513at2157"/>
<evidence type="ECO:0000256" key="6">
    <source>
        <dbReference type="ARBA" id="ARBA00023136"/>
    </source>
</evidence>
<dbReference type="EMBL" id="REFZ01000004">
    <property type="protein sequence ID" value="RQH01316.1"/>
    <property type="molecule type" value="Genomic_DNA"/>
</dbReference>
<gene>
    <name evidence="8" type="ORF">EA472_07660</name>
</gene>
<keyword evidence="5 7" id="KW-1133">Transmembrane helix</keyword>
<keyword evidence="9" id="KW-1185">Reference proteome</keyword>
<evidence type="ECO:0000256" key="7">
    <source>
        <dbReference type="SAM" id="Phobius"/>
    </source>
</evidence>
<dbReference type="Proteomes" id="UP000281431">
    <property type="component" value="Unassembled WGS sequence"/>
</dbReference>
<feature type="transmembrane region" description="Helical" evidence="7">
    <location>
        <begin position="40"/>
        <end position="58"/>
    </location>
</feature>
<feature type="transmembrane region" description="Helical" evidence="7">
    <location>
        <begin position="233"/>
        <end position="252"/>
    </location>
</feature>
<reference evidence="8 9" key="1">
    <citation type="submission" date="2018-10" db="EMBL/GenBank/DDBJ databases">
        <title>Natrarchaeobius chitinivorans gen. nov., sp. nov., and Natrarchaeobius haloalkaliphilus sp. nov., alkaliphilic, chitin-utilizing haloarchaea from hypersaline alkaline lakes.</title>
        <authorList>
            <person name="Sorokin D.Y."/>
            <person name="Elcheninov A.G."/>
            <person name="Kostrikina N.A."/>
            <person name="Bale N.J."/>
            <person name="Sinninghe Damste J.S."/>
            <person name="Khijniak T.V."/>
            <person name="Kublanov I.V."/>
            <person name="Toshchakov S.V."/>
        </authorList>
    </citation>
    <scope>NUCLEOTIDE SEQUENCE [LARGE SCALE GENOMIC DNA]</scope>
    <source>
        <strain evidence="8 9">AArcht7</strain>
    </source>
</reference>